<feature type="transmembrane region" description="Helical" evidence="1">
    <location>
        <begin position="260"/>
        <end position="280"/>
    </location>
</feature>
<keyword evidence="1" id="KW-0472">Membrane</keyword>
<sequence length="427" mass="45649">MSAAHENEAVRGRRAPHGLVPLTGRDPREAERAGSPLELIFDLVAVVAVSIAASNLEHLLAEGHWVQGIGTFAFATFGITWAWWSYSQLLSAFDTDDWGVRLVTLMQMAGVLVLALGIAPMVASVDAGGPLGNQIMVLGYVFMRVGSIILWLRVARSSPEYRTTALAYVRALVISQLGWVLQAFLPLPAGVSFVLMGIWLLQEVAYPLLAERQGRIPWHSLHMAERLSAFVIITLGEVVLGTFTAVQAELSEPDRWADAAAVGAAGLSLAFGLWWIYFIVPVGEVFAVRRGALHWMGLAHIVLYGSIAAIGAGLHLAATYAEGEEGLGATAVVLAVALPATLAVVMVFVCFTALVPGFDAFHLLLLALTFALGAAAVLLAASGASLGVCLLVVMLLPWVGVVGWELKGHRDMRPRLERTLAALRVRP</sequence>
<evidence type="ECO:0000313" key="3">
    <source>
        <dbReference type="Proteomes" id="UP000265419"/>
    </source>
</evidence>
<dbReference type="Proteomes" id="UP000265419">
    <property type="component" value="Unassembled WGS sequence"/>
</dbReference>
<dbReference type="PANTHER" id="PTHR36840">
    <property type="entry name" value="BLL5714 PROTEIN"/>
    <property type="match status" value="1"/>
</dbReference>
<accession>A0A399JIH3</accession>
<dbReference type="AlphaFoldDB" id="A0A399JIH3"/>
<feature type="transmembrane region" description="Helical" evidence="1">
    <location>
        <begin position="385"/>
        <end position="406"/>
    </location>
</feature>
<feature type="transmembrane region" description="Helical" evidence="1">
    <location>
        <begin position="65"/>
        <end position="86"/>
    </location>
</feature>
<feature type="transmembrane region" description="Helical" evidence="1">
    <location>
        <begin position="135"/>
        <end position="155"/>
    </location>
</feature>
<feature type="transmembrane region" description="Helical" evidence="1">
    <location>
        <begin position="191"/>
        <end position="209"/>
    </location>
</feature>
<feature type="transmembrane region" description="Helical" evidence="1">
    <location>
        <begin position="98"/>
        <end position="123"/>
    </location>
</feature>
<comment type="caution">
    <text evidence="2">The sequence shown here is derived from an EMBL/GenBank/DDBJ whole genome shotgun (WGS) entry which is preliminary data.</text>
</comment>
<feature type="transmembrane region" description="Helical" evidence="1">
    <location>
        <begin position="167"/>
        <end position="185"/>
    </location>
</feature>
<keyword evidence="1" id="KW-0812">Transmembrane</keyword>
<feature type="transmembrane region" description="Helical" evidence="1">
    <location>
        <begin position="361"/>
        <end position="379"/>
    </location>
</feature>
<feature type="transmembrane region" description="Helical" evidence="1">
    <location>
        <begin position="327"/>
        <end position="354"/>
    </location>
</feature>
<organism evidence="2 3">
    <name type="scientific">Galactobacter valiniphilus</name>
    <dbReference type="NCBI Taxonomy" id="2676122"/>
    <lineage>
        <taxon>Bacteria</taxon>
        <taxon>Bacillati</taxon>
        <taxon>Actinomycetota</taxon>
        <taxon>Actinomycetes</taxon>
        <taxon>Micrococcales</taxon>
        <taxon>Micrococcaceae</taxon>
        <taxon>Galactobacter</taxon>
    </lineage>
</organism>
<dbReference type="PANTHER" id="PTHR36840:SF1">
    <property type="entry name" value="BLL5714 PROTEIN"/>
    <property type="match status" value="1"/>
</dbReference>
<feature type="transmembrane region" description="Helical" evidence="1">
    <location>
        <begin position="301"/>
        <end position="321"/>
    </location>
</feature>
<name>A0A399JIH3_9MICC</name>
<dbReference type="EMBL" id="QQXK01000014">
    <property type="protein sequence ID" value="RII42236.1"/>
    <property type="molecule type" value="Genomic_DNA"/>
</dbReference>
<evidence type="ECO:0000256" key="1">
    <source>
        <dbReference type="SAM" id="Phobius"/>
    </source>
</evidence>
<reference evidence="2 3" key="1">
    <citation type="submission" date="2018-07" db="EMBL/GenBank/DDBJ databases">
        <title>Arthrobacter sp. nov., isolated from raw cow's milk with high bacterial count.</title>
        <authorList>
            <person name="Hahne J."/>
            <person name="Isele D."/>
            <person name="Lipski A."/>
        </authorList>
    </citation>
    <scope>NUCLEOTIDE SEQUENCE [LARGE SCALE GENOMIC DNA]</scope>
    <source>
        <strain evidence="2 3">JZ R-35</strain>
    </source>
</reference>
<gene>
    <name evidence="2" type="ORF">DWB68_08385</name>
</gene>
<protein>
    <submittedName>
        <fullName evidence="2">Low temperature requirement protein A</fullName>
    </submittedName>
</protein>
<keyword evidence="1" id="KW-1133">Transmembrane helix</keyword>
<evidence type="ECO:0000313" key="2">
    <source>
        <dbReference type="EMBL" id="RII42236.1"/>
    </source>
</evidence>
<feature type="transmembrane region" description="Helical" evidence="1">
    <location>
        <begin position="229"/>
        <end position="248"/>
    </location>
</feature>
<dbReference type="InterPro" id="IPR010640">
    <property type="entry name" value="Low_temperature_requirement_A"/>
</dbReference>
<dbReference type="Pfam" id="PF06772">
    <property type="entry name" value="LtrA"/>
    <property type="match status" value="1"/>
</dbReference>
<proteinExistence type="predicted"/>
<keyword evidence="3" id="KW-1185">Reference proteome</keyword>